<proteinExistence type="predicted"/>
<dbReference type="AlphaFoldDB" id="A0A2G9Y691"/>
<dbReference type="CDD" id="cd11615">
    <property type="entry name" value="SAF_NeuB_like"/>
    <property type="match status" value="1"/>
</dbReference>
<evidence type="ECO:0000259" key="1">
    <source>
        <dbReference type="Pfam" id="PF03102"/>
    </source>
</evidence>
<organism evidence="2 3">
    <name type="scientific">Candidatus Roizmanbacteria bacterium CG23_combo_of_CG06-09_8_20_14_all_35_49</name>
    <dbReference type="NCBI Taxonomy" id="1974863"/>
    <lineage>
        <taxon>Bacteria</taxon>
        <taxon>Candidatus Roizmaniibacteriota</taxon>
    </lineage>
</organism>
<dbReference type="InterPro" id="IPR051690">
    <property type="entry name" value="PseI-like"/>
</dbReference>
<dbReference type="PANTHER" id="PTHR42966">
    <property type="entry name" value="N-ACETYLNEURAMINATE SYNTHASE"/>
    <property type="match status" value="1"/>
</dbReference>
<accession>A0A2G9Y691</accession>
<dbReference type="Pfam" id="PF03102">
    <property type="entry name" value="NeuB"/>
    <property type="match status" value="1"/>
</dbReference>
<name>A0A2G9Y691_9BACT</name>
<evidence type="ECO:0000313" key="3">
    <source>
        <dbReference type="Proteomes" id="UP000231025"/>
    </source>
</evidence>
<sequence>MIKPRQNFEITPGRIVGQNQPIYLVAEAGVNHNWQIKPDLQLAKDLIKLAKDTGFDAVKFQTWITGLMCRPEAKKAEYQKTQVAGGAGQNQYAMIAELELPFWTFLELKTYADRVGITFISTADEPFSLQFLDQHIGVPFFKIGSGELDNPQMHDEVGRRDKPVMWSTGMGTMTEVMTAINDLLTAGCDRQIIYQCTSNYPADRKNVNVQAMLSIREKTGGLVGLSDHTADNLASEVAAALGAVAIERHITTDKNLPGPDHQASLNPEQCADFVNRVRHPRSIETLKKGFGSEVIEEILGTKEKKPVQEELEVMAVVRKSAASGAKGIPAGTKLTQETLPLWVYLMRPADGEIKASQYYELVGKTVVEDIPPFTTLTFAQLK</sequence>
<protein>
    <recommendedName>
        <fullName evidence="1">PseI/NeuA/B-like domain-containing protein</fullName>
    </recommendedName>
</protein>
<gene>
    <name evidence="2" type="ORF">COX47_03480</name>
</gene>
<evidence type="ECO:0000313" key="2">
    <source>
        <dbReference type="EMBL" id="PIP14759.1"/>
    </source>
</evidence>
<dbReference type="Gene3D" id="3.90.1210.10">
    <property type="entry name" value="Antifreeze-like/N-acetylneuraminic acid synthase C-terminal domain"/>
    <property type="match status" value="1"/>
</dbReference>
<dbReference type="InterPro" id="IPR057736">
    <property type="entry name" value="SAF_PseI/NeuA/NeuB"/>
</dbReference>
<dbReference type="Proteomes" id="UP000231025">
    <property type="component" value="Unassembled WGS sequence"/>
</dbReference>
<reference evidence="2 3" key="1">
    <citation type="submission" date="2017-09" db="EMBL/GenBank/DDBJ databases">
        <title>Depth-based differentiation of microbial function through sediment-hosted aquifers and enrichment of novel symbionts in the deep terrestrial subsurface.</title>
        <authorList>
            <person name="Probst A.J."/>
            <person name="Ladd B."/>
            <person name="Jarett J.K."/>
            <person name="Geller-Mcgrath D.E."/>
            <person name="Sieber C.M."/>
            <person name="Emerson J.B."/>
            <person name="Anantharaman K."/>
            <person name="Thomas B.C."/>
            <person name="Malmstrom R."/>
            <person name="Stieglmeier M."/>
            <person name="Klingl A."/>
            <person name="Woyke T."/>
            <person name="Ryan C.M."/>
            <person name="Banfield J.F."/>
        </authorList>
    </citation>
    <scope>NUCLEOTIDE SEQUENCE [LARGE SCALE GENOMIC DNA]</scope>
    <source>
        <strain evidence="2">CG23_combo_of_CG06-09_8_20_14_all_35_49</strain>
    </source>
</reference>
<dbReference type="EMBL" id="PCRE01000049">
    <property type="protein sequence ID" value="PIP14759.1"/>
    <property type="molecule type" value="Genomic_DNA"/>
</dbReference>
<comment type="caution">
    <text evidence="2">The sequence shown here is derived from an EMBL/GenBank/DDBJ whole genome shotgun (WGS) entry which is preliminary data.</text>
</comment>
<feature type="domain" description="PseI/NeuA/B-like" evidence="1">
    <location>
        <begin position="46"/>
        <end position="279"/>
    </location>
</feature>
<dbReference type="GO" id="GO:0047444">
    <property type="term" value="F:N-acylneuraminate-9-phosphate synthase activity"/>
    <property type="evidence" value="ECO:0007669"/>
    <property type="project" value="TreeGrafter"/>
</dbReference>
<dbReference type="Gene3D" id="3.20.20.70">
    <property type="entry name" value="Aldolase class I"/>
    <property type="match status" value="1"/>
</dbReference>
<dbReference type="InterPro" id="IPR013132">
    <property type="entry name" value="PseI/NeuA/B-like_N"/>
</dbReference>
<dbReference type="InterPro" id="IPR013785">
    <property type="entry name" value="Aldolase_TIM"/>
</dbReference>
<dbReference type="SUPFAM" id="SSF51569">
    <property type="entry name" value="Aldolase"/>
    <property type="match status" value="1"/>
</dbReference>
<dbReference type="GO" id="GO:0016051">
    <property type="term" value="P:carbohydrate biosynthetic process"/>
    <property type="evidence" value="ECO:0007669"/>
    <property type="project" value="InterPro"/>
</dbReference>
<dbReference type="PANTHER" id="PTHR42966:SF1">
    <property type="entry name" value="SIALIC ACID SYNTHASE"/>
    <property type="match status" value="1"/>
</dbReference>